<keyword evidence="2" id="KW-1185">Reference proteome</keyword>
<accession>A0AAV7LHP7</accession>
<name>A0AAV7LHP7_PLEWA</name>
<evidence type="ECO:0000313" key="1">
    <source>
        <dbReference type="EMBL" id="KAJ1090004.1"/>
    </source>
</evidence>
<dbReference type="EMBL" id="JANPWB010000015">
    <property type="protein sequence ID" value="KAJ1090004.1"/>
    <property type="molecule type" value="Genomic_DNA"/>
</dbReference>
<reference evidence="1" key="1">
    <citation type="journal article" date="2022" name="bioRxiv">
        <title>Sequencing and chromosome-scale assembly of the giantPleurodeles waltlgenome.</title>
        <authorList>
            <person name="Brown T."/>
            <person name="Elewa A."/>
            <person name="Iarovenko S."/>
            <person name="Subramanian E."/>
            <person name="Araus A.J."/>
            <person name="Petzold A."/>
            <person name="Susuki M."/>
            <person name="Suzuki K.-i.T."/>
            <person name="Hayashi T."/>
            <person name="Toyoda A."/>
            <person name="Oliveira C."/>
            <person name="Osipova E."/>
            <person name="Leigh N.D."/>
            <person name="Simon A."/>
            <person name="Yun M.H."/>
        </authorList>
    </citation>
    <scope>NUCLEOTIDE SEQUENCE</scope>
    <source>
        <strain evidence="1">20211129_DDA</strain>
        <tissue evidence="1">Liver</tissue>
    </source>
</reference>
<gene>
    <name evidence="1" type="ORF">NDU88_003144</name>
</gene>
<sequence>MGSTTFLRPNAVLDPLLSPRARFVRDQSRIFLGSTSLGPVVFLGVPRESWCLMCVFCKKLYIRSSAVLGLLLFPRALCRWGPILGVPEFKLPLLSAAAPRLCVCRSWQRPPPTAVLALTSFLASGRRPGWPARDSSSFWVPGGGRLLSSQGRVGGPLCSSGYSASSSPRSCGTARPSLCFGTTGVARSVSGSALPSGKGYLWVRLLGSLGQHPVSVGRVRLCILVAPFMAAHRDRVCHARASF</sequence>
<comment type="caution">
    <text evidence="1">The sequence shown here is derived from an EMBL/GenBank/DDBJ whole genome shotgun (WGS) entry which is preliminary data.</text>
</comment>
<dbReference type="AlphaFoldDB" id="A0AAV7LHP7"/>
<protein>
    <submittedName>
        <fullName evidence="1">Uncharacterized protein</fullName>
    </submittedName>
</protein>
<dbReference type="Proteomes" id="UP001066276">
    <property type="component" value="Chromosome 11"/>
</dbReference>
<proteinExistence type="predicted"/>
<organism evidence="1 2">
    <name type="scientific">Pleurodeles waltl</name>
    <name type="common">Iberian ribbed newt</name>
    <dbReference type="NCBI Taxonomy" id="8319"/>
    <lineage>
        <taxon>Eukaryota</taxon>
        <taxon>Metazoa</taxon>
        <taxon>Chordata</taxon>
        <taxon>Craniata</taxon>
        <taxon>Vertebrata</taxon>
        <taxon>Euteleostomi</taxon>
        <taxon>Amphibia</taxon>
        <taxon>Batrachia</taxon>
        <taxon>Caudata</taxon>
        <taxon>Salamandroidea</taxon>
        <taxon>Salamandridae</taxon>
        <taxon>Pleurodelinae</taxon>
        <taxon>Pleurodeles</taxon>
    </lineage>
</organism>
<evidence type="ECO:0000313" key="2">
    <source>
        <dbReference type="Proteomes" id="UP001066276"/>
    </source>
</evidence>